<sequence>MNFKKLAVILPGTGYNKDKPLLYYAQTIAIKKEYEIVNVDYDKFFVGVNYRNSDEMNAVTGKAYEYAAERLDSINYREYDKVVFIGKSFGTIVGARYATEHNMAPTQIWYTPVMDAYEKAAGHIVAFMGDKDPIADVDAARKKAKEKGIPLHVYPNANHSLATGDALVDIDTLRDVMTITNEIL</sequence>
<dbReference type="InterPro" id="IPR002925">
    <property type="entry name" value="Dienelactn_hydro"/>
</dbReference>
<keyword evidence="3" id="KW-1185">Reference proteome</keyword>
<name>A0A1D9P093_9FIRM</name>
<accession>A0A1D9P093</accession>
<dbReference type="GO" id="GO:0016787">
    <property type="term" value="F:hydrolase activity"/>
    <property type="evidence" value="ECO:0007669"/>
    <property type="project" value="UniProtKB-KW"/>
</dbReference>
<dbReference type="SUPFAM" id="SSF53474">
    <property type="entry name" value="alpha/beta-Hydrolases"/>
    <property type="match status" value="1"/>
</dbReference>
<proteinExistence type="predicted"/>
<dbReference type="Pfam" id="PF01738">
    <property type="entry name" value="DLH"/>
    <property type="match status" value="1"/>
</dbReference>
<feature type="domain" description="Dienelactone hydrolase" evidence="1">
    <location>
        <begin position="57"/>
        <end position="163"/>
    </location>
</feature>
<dbReference type="Proteomes" id="UP000179284">
    <property type="component" value="Chromosome I"/>
</dbReference>
<dbReference type="OrthoDB" id="1908495at2"/>
<evidence type="ECO:0000313" key="3">
    <source>
        <dbReference type="Proteomes" id="UP000179284"/>
    </source>
</evidence>
<dbReference type="InterPro" id="IPR029058">
    <property type="entry name" value="AB_hydrolase_fold"/>
</dbReference>
<organism evidence="2 3">
    <name type="scientific">Butyrivibrio hungatei</name>
    <dbReference type="NCBI Taxonomy" id="185008"/>
    <lineage>
        <taxon>Bacteria</taxon>
        <taxon>Bacillati</taxon>
        <taxon>Bacillota</taxon>
        <taxon>Clostridia</taxon>
        <taxon>Lachnospirales</taxon>
        <taxon>Lachnospiraceae</taxon>
        <taxon>Butyrivibrio</taxon>
    </lineage>
</organism>
<keyword evidence="2" id="KW-0378">Hydrolase</keyword>
<reference evidence="3" key="1">
    <citation type="submission" date="2016-10" db="EMBL/GenBank/DDBJ databases">
        <title>The complete genome sequence of the rumen bacterium Butyrivibrio hungatei MB2003.</title>
        <authorList>
            <person name="Palevich N."/>
            <person name="Kelly W.J."/>
            <person name="Leahy S.C."/>
            <person name="Altermann E."/>
            <person name="Rakonjac J."/>
            <person name="Attwood G.T."/>
        </authorList>
    </citation>
    <scope>NUCLEOTIDE SEQUENCE [LARGE SCALE GENOMIC DNA]</scope>
    <source>
        <strain evidence="3">MB2003</strain>
    </source>
</reference>
<dbReference type="EMBL" id="CP017831">
    <property type="protein sequence ID" value="AOZ95980.1"/>
    <property type="molecule type" value="Genomic_DNA"/>
</dbReference>
<dbReference type="KEGG" id="bhu:bhn_I0946"/>
<dbReference type="Gene3D" id="3.40.50.1820">
    <property type="entry name" value="alpha/beta hydrolase"/>
    <property type="match status" value="1"/>
</dbReference>
<evidence type="ECO:0000313" key="2">
    <source>
        <dbReference type="EMBL" id="AOZ95980.1"/>
    </source>
</evidence>
<gene>
    <name evidence="2" type="ORF">bhn_I0946</name>
</gene>
<protein>
    <submittedName>
        <fullName evidence="2">Alpha/beta hydrolase family protein</fullName>
    </submittedName>
</protein>
<dbReference type="AlphaFoldDB" id="A0A1D9P093"/>
<dbReference type="RefSeq" id="WP_071175702.1">
    <property type="nucleotide sequence ID" value="NZ_CP017831.1"/>
</dbReference>
<evidence type="ECO:0000259" key="1">
    <source>
        <dbReference type="Pfam" id="PF01738"/>
    </source>
</evidence>